<sequence length="308" mass="30712">MFTPSVQLNQNSSFRPFLLGLSLSAAVLLSACGGGGGGSDGGGTVVPPPPVDGPDLMVTADPTSIGEIPSGTAQTMIRFKLSNVGKGAAVTTDFNIVADALLQDMKVLNCKSDNAGTACPTILGSRMAISNLLPGATLSFDVFGTVKSGTSGTVNFEASANSTGAGQLSSSKQAVGLKAYTVDVGVQVTGPTAPVPPGDSFEFVVTVGNQGPDAAKGVDLILTASSISVGTAPTLGAMTCTASGGAVCPTALSVAKMTLPNVPKDGSLVFKLPYSFAPGQSAKMVFNADLTAKGDNNLSNNSFTLLTP</sequence>
<dbReference type="EMBL" id="JAQQXT010000017">
    <property type="protein sequence ID" value="MDC8774069.1"/>
    <property type="molecule type" value="Genomic_DNA"/>
</dbReference>
<name>A0ABT5KJF3_9BURK</name>
<organism evidence="2 3">
    <name type="scientific">Roseateles albus</name>
    <dbReference type="NCBI Taxonomy" id="2987525"/>
    <lineage>
        <taxon>Bacteria</taxon>
        <taxon>Pseudomonadati</taxon>
        <taxon>Pseudomonadota</taxon>
        <taxon>Betaproteobacteria</taxon>
        <taxon>Burkholderiales</taxon>
        <taxon>Sphaerotilaceae</taxon>
        <taxon>Roseateles</taxon>
    </lineage>
</organism>
<dbReference type="Gene3D" id="2.60.40.10">
    <property type="entry name" value="Immunoglobulins"/>
    <property type="match status" value="1"/>
</dbReference>
<feature type="domain" description="DUF11" evidence="1">
    <location>
        <begin position="183"/>
        <end position="302"/>
    </location>
</feature>
<dbReference type="InterPro" id="IPR013783">
    <property type="entry name" value="Ig-like_fold"/>
</dbReference>
<reference evidence="2 3" key="1">
    <citation type="submission" date="2022-10" db="EMBL/GenBank/DDBJ databases">
        <title>Paucibacter sp. hw1 Genome sequencing.</title>
        <authorList>
            <person name="Park S."/>
        </authorList>
    </citation>
    <scope>NUCLEOTIDE SEQUENCE [LARGE SCALE GENOMIC DNA]</scope>
    <source>
        <strain evidence="3">hw1</strain>
    </source>
</reference>
<protein>
    <recommendedName>
        <fullName evidence="1">DUF11 domain-containing protein</fullName>
    </recommendedName>
</protein>
<dbReference type="RefSeq" id="WP_273602122.1">
    <property type="nucleotide sequence ID" value="NZ_JAQQXT010000017.1"/>
</dbReference>
<evidence type="ECO:0000313" key="2">
    <source>
        <dbReference type="EMBL" id="MDC8774069.1"/>
    </source>
</evidence>
<evidence type="ECO:0000259" key="1">
    <source>
        <dbReference type="Pfam" id="PF01345"/>
    </source>
</evidence>
<evidence type="ECO:0000313" key="3">
    <source>
        <dbReference type="Proteomes" id="UP001221189"/>
    </source>
</evidence>
<proteinExistence type="predicted"/>
<dbReference type="InterPro" id="IPR001434">
    <property type="entry name" value="OmcB-like_DUF11"/>
</dbReference>
<dbReference type="Pfam" id="PF01345">
    <property type="entry name" value="DUF11"/>
    <property type="match status" value="1"/>
</dbReference>
<comment type="caution">
    <text evidence="2">The sequence shown here is derived from an EMBL/GenBank/DDBJ whole genome shotgun (WGS) entry which is preliminary data.</text>
</comment>
<keyword evidence="3" id="KW-1185">Reference proteome</keyword>
<accession>A0ABT5KJF3</accession>
<dbReference type="Proteomes" id="UP001221189">
    <property type="component" value="Unassembled WGS sequence"/>
</dbReference>
<gene>
    <name evidence="2" type="ORF">PRZ03_21115</name>
</gene>